<evidence type="ECO:0000313" key="1">
    <source>
        <dbReference type="EMBL" id="KAI3708515.1"/>
    </source>
</evidence>
<name>A0ACB9AEY4_CICIN</name>
<gene>
    <name evidence="1" type="ORF">L2E82_37705</name>
</gene>
<proteinExistence type="predicted"/>
<evidence type="ECO:0000313" key="2">
    <source>
        <dbReference type="Proteomes" id="UP001055811"/>
    </source>
</evidence>
<accession>A0ACB9AEY4</accession>
<comment type="caution">
    <text evidence="1">The sequence shown here is derived from an EMBL/GenBank/DDBJ whole genome shotgun (WGS) entry which is preliminary data.</text>
</comment>
<reference evidence="2" key="1">
    <citation type="journal article" date="2022" name="Mol. Ecol. Resour.">
        <title>The genomes of chicory, endive, great burdock and yacon provide insights into Asteraceae palaeo-polyploidization history and plant inulin production.</title>
        <authorList>
            <person name="Fan W."/>
            <person name="Wang S."/>
            <person name="Wang H."/>
            <person name="Wang A."/>
            <person name="Jiang F."/>
            <person name="Liu H."/>
            <person name="Zhao H."/>
            <person name="Xu D."/>
            <person name="Zhang Y."/>
        </authorList>
    </citation>
    <scope>NUCLEOTIDE SEQUENCE [LARGE SCALE GENOMIC DNA]</scope>
    <source>
        <strain evidence="2">cv. Punajuju</strain>
    </source>
</reference>
<sequence length="201" mass="23305">MAKLVILALAFTAIVAFAEVSAYTTTTITTSVMEDNVPRRSQSQEQCRRRIQSQQVDHCQMHITEGSSFQDDLIRMPVRQQQPHLQLCCQQLRNVEEECQCEAIKEAFQQAQRQQQQGGRRWGQDQQGGRRGWQGQGERRGWEEQQGGRRWGQEQQGGRRGWQGQQGGGQSMQQQMLRRAEQIPDQCNLRIQQCRIQSGWY</sequence>
<organism evidence="1 2">
    <name type="scientific">Cichorium intybus</name>
    <name type="common">Chicory</name>
    <dbReference type="NCBI Taxonomy" id="13427"/>
    <lineage>
        <taxon>Eukaryota</taxon>
        <taxon>Viridiplantae</taxon>
        <taxon>Streptophyta</taxon>
        <taxon>Embryophyta</taxon>
        <taxon>Tracheophyta</taxon>
        <taxon>Spermatophyta</taxon>
        <taxon>Magnoliopsida</taxon>
        <taxon>eudicotyledons</taxon>
        <taxon>Gunneridae</taxon>
        <taxon>Pentapetalae</taxon>
        <taxon>asterids</taxon>
        <taxon>campanulids</taxon>
        <taxon>Asterales</taxon>
        <taxon>Asteraceae</taxon>
        <taxon>Cichorioideae</taxon>
        <taxon>Cichorieae</taxon>
        <taxon>Cichoriinae</taxon>
        <taxon>Cichorium</taxon>
    </lineage>
</organism>
<keyword evidence="2" id="KW-1185">Reference proteome</keyword>
<dbReference type="Proteomes" id="UP001055811">
    <property type="component" value="Linkage Group LG07"/>
</dbReference>
<reference evidence="1 2" key="2">
    <citation type="journal article" date="2022" name="Mol. Ecol. Resour.">
        <title>The genomes of chicory, endive, great burdock and yacon provide insights into Asteraceae paleo-polyploidization history and plant inulin production.</title>
        <authorList>
            <person name="Fan W."/>
            <person name="Wang S."/>
            <person name="Wang H."/>
            <person name="Wang A."/>
            <person name="Jiang F."/>
            <person name="Liu H."/>
            <person name="Zhao H."/>
            <person name="Xu D."/>
            <person name="Zhang Y."/>
        </authorList>
    </citation>
    <scope>NUCLEOTIDE SEQUENCE [LARGE SCALE GENOMIC DNA]</scope>
    <source>
        <strain evidence="2">cv. Punajuju</strain>
        <tissue evidence="1">Leaves</tissue>
    </source>
</reference>
<protein>
    <submittedName>
        <fullName evidence="1">Uncharacterized protein</fullName>
    </submittedName>
</protein>
<dbReference type="EMBL" id="CM042015">
    <property type="protein sequence ID" value="KAI3708515.1"/>
    <property type="molecule type" value="Genomic_DNA"/>
</dbReference>